<accession>A0A093EQZ4</accession>
<proteinExistence type="predicted"/>
<name>A0A093EQZ4_TYTAL</name>
<dbReference type="PANTHER" id="PTHR14362:SF2">
    <property type="entry name" value="COILED-COIL DOMAIN-CONTAINING PROTEIN 81"/>
    <property type="match status" value="1"/>
</dbReference>
<keyword evidence="3" id="KW-1185">Reference proteome</keyword>
<gene>
    <name evidence="2" type="ORF">N341_05399</name>
</gene>
<dbReference type="Proteomes" id="UP000054190">
    <property type="component" value="Unassembled WGS sequence"/>
</dbReference>
<organism evidence="2 3">
    <name type="scientific">Tyto alba</name>
    <name type="common">Barn owl</name>
    <dbReference type="NCBI Taxonomy" id="56313"/>
    <lineage>
        <taxon>Eukaryota</taxon>
        <taxon>Metazoa</taxon>
        <taxon>Chordata</taxon>
        <taxon>Craniata</taxon>
        <taxon>Vertebrata</taxon>
        <taxon>Euteleostomi</taxon>
        <taxon>Archelosauria</taxon>
        <taxon>Archosauria</taxon>
        <taxon>Dinosauria</taxon>
        <taxon>Saurischia</taxon>
        <taxon>Theropoda</taxon>
        <taxon>Coelurosauria</taxon>
        <taxon>Aves</taxon>
        <taxon>Neognathae</taxon>
        <taxon>Neoaves</taxon>
        <taxon>Telluraves</taxon>
        <taxon>Strigiformes</taxon>
        <taxon>Tytonidae</taxon>
        <taxon>Tyto</taxon>
    </lineage>
</organism>
<dbReference type="Pfam" id="PF18289">
    <property type="entry name" value="HU-CCDC81_euk_2"/>
    <property type="match status" value="1"/>
</dbReference>
<evidence type="ECO:0000313" key="3">
    <source>
        <dbReference type="Proteomes" id="UP000054190"/>
    </source>
</evidence>
<feature type="non-terminal residue" evidence="2">
    <location>
        <position position="138"/>
    </location>
</feature>
<protein>
    <submittedName>
        <fullName evidence="2">Coiled-coil domain-containing protein 81</fullName>
    </submittedName>
</protein>
<reference evidence="2 3" key="1">
    <citation type="submission" date="2014-04" db="EMBL/GenBank/DDBJ databases">
        <title>Genome evolution of avian class.</title>
        <authorList>
            <person name="Zhang G."/>
            <person name="Li C."/>
        </authorList>
    </citation>
    <scope>NUCLEOTIDE SEQUENCE [LARGE SCALE GENOMIC DNA]</scope>
    <source>
        <strain evidence="2">BGI_N341</strain>
    </source>
</reference>
<sequence>QGVLVTGLGTFAVVQEPFQGEEEVYVVRRPVFQLDIDALYLRELAFPTVTIPGNVKVKTLNYKWLSQATSFPQDVVEDCVQETVFLYSFQLRNRQCPAFAFKDIGVLSCKDDVLCMRFFYDCVTGLESKASQIALLHT</sequence>
<dbReference type="PANTHER" id="PTHR14362">
    <property type="entry name" value="COILED-COIL DOMAIN-CONTAINING PROTEIN 81"/>
    <property type="match status" value="1"/>
</dbReference>
<dbReference type="AlphaFoldDB" id="A0A093EQZ4"/>
<dbReference type="InterPro" id="IPR040673">
    <property type="entry name" value="CCDC81_HU_dom_2"/>
</dbReference>
<evidence type="ECO:0000313" key="2">
    <source>
        <dbReference type="EMBL" id="KFV42259.1"/>
    </source>
</evidence>
<feature type="non-terminal residue" evidence="2">
    <location>
        <position position="1"/>
    </location>
</feature>
<dbReference type="GO" id="GO:0005815">
    <property type="term" value="C:microtubule organizing center"/>
    <property type="evidence" value="ECO:0007669"/>
    <property type="project" value="TreeGrafter"/>
</dbReference>
<dbReference type="InterPro" id="IPR026295">
    <property type="entry name" value="CCD81"/>
</dbReference>
<dbReference type="EMBL" id="KK368297">
    <property type="protein sequence ID" value="KFV42259.1"/>
    <property type="molecule type" value="Genomic_DNA"/>
</dbReference>
<evidence type="ECO:0000259" key="1">
    <source>
        <dbReference type="Pfam" id="PF18289"/>
    </source>
</evidence>
<feature type="domain" description="CCDC81 HU" evidence="1">
    <location>
        <begin position="57"/>
        <end position="129"/>
    </location>
</feature>